<organism evidence="2 3">
    <name type="scientific">Elaeis guineensis var. tenera</name>
    <name type="common">Oil palm</name>
    <dbReference type="NCBI Taxonomy" id="51953"/>
    <lineage>
        <taxon>Eukaryota</taxon>
        <taxon>Viridiplantae</taxon>
        <taxon>Streptophyta</taxon>
        <taxon>Embryophyta</taxon>
        <taxon>Tracheophyta</taxon>
        <taxon>Spermatophyta</taxon>
        <taxon>Magnoliopsida</taxon>
        <taxon>Liliopsida</taxon>
        <taxon>Arecaceae</taxon>
        <taxon>Arecoideae</taxon>
        <taxon>Cocoseae</taxon>
        <taxon>Elaeidinae</taxon>
        <taxon>Elaeis</taxon>
    </lineage>
</organism>
<feature type="region of interest" description="Disordered" evidence="1">
    <location>
        <begin position="49"/>
        <end position="81"/>
    </location>
</feature>
<feature type="compositionally biased region" description="Polar residues" evidence="1">
    <location>
        <begin position="617"/>
        <end position="628"/>
    </location>
</feature>
<feature type="compositionally biased region" description="Polar residues" evidence="1">
    <location>
        <begin position="50"/>
        <end position="59"/>
    </location>
</feature>
<feature type="compositionally biased region" description="Basic and acidic residues" evidence="1">
    <location>
        <begin position="100"/>
        <end position="110"/>
    </location>
</feature>
<protein>
    <submittedName>
        <fullName evidence="3">Uncharacterized protein LOC105036795</fullName>
    </submittedName>
</protein>
<dbReference type="PANTHER" id="PTHR33621:SF2">
    <property type="entry name" value="RIBOSOMAL L1 DOMAIN-CONTAINING PROTEIN"/>
    <property type="match status" value="1"/>
</dbReference>
<dbReference type="Proteomes" id="UP000504607">
    <property type="component" value="Unplaced"/>
</dbReference>
<feature type="region of interest" description="Disordered" evidence="1">
    <location>
        <begin position="254"/>
        <end position="360"/>
    </location>
</feature>
<feature type="region of interest" description="Disordered" evidence="1">
    <location>
        <begin position="542"/>
        <end position="561"/>
    </location>
</feature>
<feature type="compositionally biased region" description="Polar residues" evidence="1">
    <location>
        <begin position="318"/>
        <end position="338"/>
    </location>
</feature>
<evidence type="ECO:0000313" key="2">
    <source>
        <dbReference type="Proteomes" id="UP000504607"/>
    </source>
</evidence>
<feature type="region of interest" description="Disordered" evidence="1">
    <location>
        <begin position="733"/>
        <end position="758"/>
    </location>
</feature>
<accession>A0A6I9QK30</accession>
<dbReference type="InParanoid" id="A0A6I9QK30"/>
<feature type="compositionally biased region" description="Basic and acidic residues" evidence="1">
    <location>
        <begin position="167"/>
        <end position="177"/>
    </location>
</feature>
<feature type="compositionally biased region" description="Basic and acidic residues" evidence="1">
    <location>
        <begin position="134"/>
        <end position="150"/>
    </location>
</feature>
<feature type="region of interest" description="Disordered" evidence="1">
    <location>
        <begin position="608"/>
        <end position="637"/>
    </location>
</feature>
<evidence type="ECO:0000256" key="1">
    <source>
        <dbReference type="SAM" id="MobiDB-lite"/>
    </source>
</evidence>
<reference evidence="3" key="1">
    <citation type="submission" date="2025-08" db="UniProtKB">
        <authorList>
            <consortium name="RefSeq"/>
        </authorList>
    </citation>
    <scope>IDENTIFICATION</scope>
</reference>
<evidence type="ECO:0000313" key="3">
    <source>
        <dbReference type="RefSeq" id="XP_010910830.1"/>
    </source>
</evidence>
<feature type="region of interest" description="Disordered" evidence="1">
    <location>
        <begin position="578"/>
        <end position="597"/>
    </location>
</feature>
<dbReference type="AlphaFoldDB" id="A0A6I9QK30"/>
<feature type="compositionally biased region" description="Basic and acidic residues" evidence="1">
    <location>
        <begin position="275"/>
        <end position="298"/>
    </location>
</feature>
<name>A0A6I9QK30_ELAGV</name>
<dbReference type="PANTHER" id="PTHR33621">
    <property type="entry name" value="ASPARTIC/GLUTAMIC ACID-RICH PROTEIN"/>
    <property type="match status" value="1"/>
</dbReference>
<feature type="region of interest" description="Disordered" evidence="1">
    <location>
        <begin position="392"/>
        <end position="447"/>
    </location>
</feature>
<proteinExistence type="predicted"/>
<dbReference type="OrthoDB" id="1916794at2759"/>
<dbReference type="KEGG" id="egu:105036795"/>
<feature type="region of interest" description="Disordered" evidence="1">
    <location>
        <begin position="95"/>
        <end position="229"/>
    </location>
</feature>
<dbReference type="RefSeq" id="XP_010910830.1">
    <property type="nucleotide sequence ID" value="XM_010912528.3"/>
</dbReference>
<gene>
    <name evidence="3" type="primary">LOC105036795</name>
</gene>
<sequence>MDFHSLSRRDLQALCKKNRIPANVTNVAMADALQALQTVEGIEEIKEAAQFQSPTSWRTSARRVPVPDEPKGQEGSPLPRARRVAIKASEIMQLVSEGEEEKKEGPEEMPKTPAVRTGWKPQAAPSTRRNQRSSKKEEKEPQEEGPKEIPKTPAALTARNTRRRASKKEETDGHEGALDVAITPATRYGRRASTQKGAEAPIAGEEKQDEAVGFRSTRRTRQSVRKQMEETTLDAVPDVGRRATRTKAAVKMAALAQGGGGEEKKDIATKNSTDQNKHPVEIPDEKSDRVLMEEDVKKNGTIFDLYSRDSEPDDGVQDSGTDGNDNGTMQETKNSTPMGKNLGTGAEGEQISEEEFGQQEDHVLSRLDESPIRGLISSENNQWAIQEQKETLDGTLEENLTGTDGGFEDESRGSNNLDFALPNPSLSNEIPANGEDSGHHMPETKAAGDSPLVQENLAVDLLGGIEATGEQIPVDLIHIKEEEVILDLLPIGRSLEETKVFDNELPVDHALETKTSTDLQGNLEIEDGPAKFPYGIPAVEANDSSDSFEIPEDTEESGNGMKASETEISIDLHSSQIPAAETNDSGDSVDFPEHTEESGASILISKQTAPEPESIHQAASSSRLQQSPSPFPIVQSSDDIRSPAKILALDGDQIGDLVASTVGSPAKTSVQVDDLIGCPQESRTESSAKTMDDLGDPARGFADSGAPVATPLDHGGYETDSNGIVLEVKGGEDESAAVDTGSGGGDGNKENRNGSVPSGLALVYIGGGEAKVKSKAGKPSQPDYNSLSVRKLKAILRERASNLNNKKVEGKRAAFSELNGDDGC</sequence>
<keyword evidence="2" id="KW-1185">Reference proteome</keyword>
<dbReference type="GeneID" id="105036795"/>